<keyword evidence="3 5" id="KW-0663">Pyridoxal phosphate</keyword>
<name>A0A1H3BKK2_THIRO</name>
<dbReference type="InterPro" id="IPR001926">
    <property type="entry name" value="TrpB-like_PALP"/>
</dbReference>
<dbReference type="InterPro" id="IPR027278">
    <property type="entry name" value="ACCD_DCysDesulf"/>
</dbReference>
<dbReference type="PIRSF" id="PIRSF006278">
    <property type="entry name" value="ACCD_DCysDesulf"/>
    <property type="match status" value="1"/>
</dbReference>
<sequence>MIEIAYIVKERRGVERLRTAWKQAADAMTLSWGTPSNYSSEKSPMTAPSIPRLSLAHRPTPIEPLPRLSALLGGPRLFIKRDDQTGLALGGNKTRKLEFLVAEAQAQGARTLVTAGAWQSNHCRQTAAAAARCGMDCILVLTGERPDEASGNLLLDYLLGARIVATPDRRDRDRLLAETVETAAAQGQAPYLVPYGGSSPTGALGYAFAMGEVLAQGVEVDWMVFATSSGGTQAGLVLGQRVFGYRGTLLGISIDEPATALTSQVAALASDASVALGPRIAFDAADVHVDDRYCGAGYGVLTDLEREAIRLFARTEGILLDPVYTGRAAGGLLDLIRRGFFPSDTRILFWHTGGQPALFAEPYRNELV</sequence>
<dbReference type="Gene3D" id="3.40.50.1100">
    <property type="match status" value="2"/>
</dbReference>
<keyword evidence="8" id="KW-1185">Reference proteome</keyword>
<evidence type="ECO:0000313" key="7">
    <source>
        <dbReference type="EMBL" id="SDX42305.1"/>
    </source>
</evidence>
<gene>
    <name evidence="7" type="ORF">SAMN05421783_12536</name>
</gene>
<dbReference type="EMBL" id="FNNZ01000025">
    <property type="protein sequence ID" value="SDX42305.1"/>
    <property type="molecule type" value="Genomic_DNA"/>
</dbReference>
<evidence type="ECO:0000256" key="1">
    <source>
        <dbReference type="ARBA" id="ARBA00001933"/>
    </source>
</evidence>
<evidence type="ECO:0000256" key="5">
    <source>
        <dbReference type="PIRSR" id="PIRSR006278-2"/>
    </source>
</evidence>
<organism evidence="7 8">
    <name type="scientific">Thiocapsa roseopersicina</name>
    <dbReference type="NCBI Taxonomy" id="1058"/>
    <lineage>
        <taxon>Bacteria</taxon>
        <taxon>Pseudomonadati</taxon>
        <taxon>Pseudomonadota</taxon>
        <taxon>Gammaproteobacteria</taxon>
        <taxon>Chromatiales</taxon>
        <taxon>Chromatiaceae</taxon>
        <taxon>Thiocapsa</taxon>
    </lineage>
</organism>
<feature type="modified residue" description="N6-(pyridoxal phosphate)lysine" evidence="5">
    <location>
        <position position="93"/>
    </location>
</feature>
<dbReference type="GO" id="GO:0019148">
    <property type="term" value="F:D-cysteine desulfhydrase activity"/>
    <property type="evidence" value="ECO:0007669"/>
    <property type="project" value="TreeGrafter"/>
</dbReference>
<evidence type="ECO:0000256" key="4">
    <source>
        <dbReference type="PIRSR" id="PIRSR006278-1"/>
    </source>
</evidence>
<feature type="active site" description="Nucleophile" evidence="4">
    <location>
        <position position="120"/>
    </location>
</feature>
<dbReference type="STRING" id="1058.SAMN05421783_12536"/>
<proteinExistence type="inferred from homology"/>
<accession>A0A1H3BKK2</accession>
<dbReference type="PANTHER" id="PTHR43780">
    <property type="entry name" value="1-AMINOCYCLOPROPANE-1-CARBOXYLATE DEAMINASE-RELATED"/>
    <property type="match status" value="1"/>
</dbReference>
<evidence type="ECO:0000259" key="6">
    <source>
        <dbReference type="Pfam" id="PF00291"/>
    </source>
</evidence>
<reference evidence="8" key="1">
    <citation type="submission" date="2016-10" db="EMBL/GenBank/DDBJ databases">
        <authorList>
            <person name="Varghese N."/>
            <person name="Submissions S."/>
        </authorList>
    </citation>
    <scope>NUCLEOTIDE SEQUENCE [LARGE SCALE GENOMIC DNA]</scope>
    <source>
        <strain evidence="8">DSM 217</strain>
    </source>
</reference>
<feature type="domain" description="Tryptophan synthase beta chain-like PALP" evidence="6">
    <location>
        <begin position="54"/>
        <end position="353"/>
    </location>
</feature>
<dbReference type="SUPFAM" id="SSF53686">
    <property type="entry name" value="Tryptophan synthase beta subunit-like PLP-dependent enzymes"/>
    <property type="match status" value="1"/>
</dbReference>
<evidence type="ECO:0000256" key="2">
    <source>
        <dbReference type="ARBA" id="ARBA00008639"/>
    </source>
</evidence>
<dbReference type="Pfam" id="PF00291">
    <property type="entry name" value="PALP"/>
    <property type="match status" value="1"/>
</dbReference>
<evidence type="ECO:0000256" key="3">
    <source>
        <dbReference type="ARBA" id="ARBA00022898"/>
    </source>
</evidence>
<comment type="similarity">
    <text evidence="2">Belongs to the ACC deaminase/D-cysteine desulfhydrase family.</text>
</comment>
<protein>
    <submittedName>
        <fullName evidence="7">D-cysteine desulfhydrase</fullName>
    </submittedName>
</protein>
<dbReference type="Proteomes" id="UP000198816">
    <property type="component" value="Unassembled WGS sequence"/>
</dbReference>
<dbReference type="PANTHER" id="PTHR43780:SF2">
    <property type="entry name" value="1-AMINOCYCLOPROPANE-1-CARBOXYLATE DEAMINASE-RELATED"/>
    <property type="match status" value="1"/>
</dbReference>
<evidence type="ECO:0000313" key="8">
    <source>
        <dbReference type="Proteomes" id="UP000198816"/>
    </source>
</evidence>
<dbReference type="InterPro" id="IPR036052">
    <property type="entry name" value="TrpB-like_PALP_sf"/>
</dbReference>
<comment type="cofactor">
    <cofactor evidence="1">
        <name>pyridoxal 5'-phosphate</name>
        <dbReference type="ChEBI" id="CHEBI:597326"/>
    </cofactor>
</comment>
<dbReference type="AlphaFoldDB" id="A0A1H3BKK2"/>